<dbReference type="GeneID" id="84593652"/>
<dbReference type="KEGG" id="ang:An18g01900"/>
<accession>A0AAJ8BXZ1</accession>
<evidence type="ECO:0000313" key="2">
    <source>
        <dbReference type="RefSeq" id="XP_059605008.1"/>
    </source>
</evidence>
<reference evidence="2" key="1">
    <citation type="submission" date="2025-02" db="EMBL/GenBank/DDBJ databases">
        <authorList>
            <consortium name="NCBI Genome Project"/>
        </authorList>
    </citation>
    <scope>NUCLEOTIDE SEQUENCE</scope>
</reference>
<protein>
    <submittedName>
        <fullName evidence="2">Uncharacterized protein</fullName>
    </submittedName>
</protein>
<dbReference type="AlphaFoldDB" id="A0AAJ8BXZ1"/>
<organism evidence="2">
    <name type="scientific">Aspergillus niger</name>
    <dbReference type="NCBI Taxonomy" id="5061"/>
    <lineage>
        <taxon>Eukaryota</taxon>
        <taxon>Fungi</taxon>
        <taxon>Dikarya</taxon>
        <taxon>Ascomycota</taxon>
        <taxon>Pezizomycotina</taxon>
        <taxon>Eurotiomycetes</taxon>
        <taxon>Eurotiomycetidae</taxon>
        <taxon>Eurotiales</taxon>
        <taxon>Aspergillaceae</taxon>
        <taxon>Aspergillus</taxon>
        <taxon>Aspergillus subgen. Circumdati</taxon>
    </lineage>
</organism>
<proteinExistence type="predicted"/>
<dbReference type="RefSeq" id="XP_059605008.1">
    <property type="nucleotide sequence ID" value="XM_059745620.1"/>
</dbReference>
<sequence length="153" mass="16972">MMALWAAYPPIRVAGVGNDLIRGRASFKPEIDAVAWTRPTLYFHSTEYMPITEEKQTERKGRQASGILKSHLLCSALSVNWPAQSRQRPKKTPGSLKYMHASYPPNPATLGKDILRQSGLQPVRDSRSNSTTMIQYAGKVDPGYTSAFPAYSS</sequence>
<name>A0AAJ8BXZ1_ASPNG</name>
<reference evidence="2" key="2">
    <citation type="submission" date="2025-08" db="UniProtKB">
        <authorList>
            <consortium name="RefSeq"/>
        </authorList>
    </citation>
    <scope>IDENTIFICATION</scope>
</reference>
<feature type="region of interest" description="Disordered" evidence="1">
    <location>
        <begin position="83"/>
        <end position="102"/>
    </location>
</feature>
<gene>
    <name evidence="2" type="ORF">An18g01900</name>
</gene>
<dbReference type="VEuPathDB" id="FungiDB:An18g01900"/>
<evidence type="ECO:0000256" key="1">
    <source>
        <dbReference type="SAM" id="MobiDB-lite"/>
    </source>
</evidence>